<dbReference type="Gene3D" id="3.20.20.220">
    <property type="match status" value="1"/>
</dbReference>
<feature type="domain" description="Proline dehydrogenase" evidence="2">
    <location>
        <begin position="1"/>
        <end position="99"/>
    </location>
</feature>
<feature type="non-terminal residue" evidence="3">
    <location>
        <position position="163"/>
    </location>
</feature>
<evidence type="ECO:0000313" key="3">
    <source>
        <dbReference type="EMBL" id="EQD47923.1"/>
    </source>
</evidence>
<proteinExistence type="predicted"/>
<keyword evidence="1" id="KW-0560">Oxidoreductase</keyword>
<dbReference type="EMBL" id="AUZY01007902">
    <property type="protein sequence ID" value="EQD47923.1"/>
    <property type="molecule type" value="Genomic_DNA"/>
</dbReference>
<gene>
    <name evidence="3" type="ORF">B1B_12100</name>
</gene>
<dbReference type="Pfam" id="PF01619">
    <property type="entry name" value="Pro_dh"/>
    <property type="match status" value="1"/>
</dbReference>
<protein>
    <submittedName>
        <fullName evidence="3">Trifunctional transcriptional regulator/proline dehydrogenase/pyrroline-5-carboxylate dehydrogenase</fullName>
    </submittedName>
</protein>
<dbReference type="SUPFAM" id="SSF51730">
    <property type="entry name" value="FAD-linked oxidoreductase"/>
    <property type="match status" value="1"/>
</dbReference>
<dbReference type="AlphaFoldDB" id="T0ZTA2"/>
<reference evidence="3" key="1">
    <citation type="submission" date="2013-08" db="EMBL/GenBank/DDBJ databases">
        <authorList>
            <person name="Mendez C."/>
            <person name="Richter M."/>
            <person name="Ferrer M."/>
            <person name="Sanchez J."/>
        </authorList>
    </citation>
    <scope>NUCLEOTIDE SEQUENCE</scope>
</reference>
<accession>T0ZTA2</accession>
<sequence length="163" mass="17649">SYVVCVQRLFAAGNVLYPQFATHNALTIASVAALAPRGARYEFQRLHGMGQALYAVVRAARPGLPPVRVYAPVGTHEDLLPYLVRRLLENGANTSFVHHFLDKHIPVEQVVGQVIPDNIEPPHGVREPPHLYGTRANSRGVDLGNPAEIAALLADLGAARGRP</sequence>
<name>T0ZTA2_9ZZZZ</name>
<comment type="caution">
    <text evidence="3">The sequence shown here is derived from an EMBL/GenBank/DDBJ whole genome shotgun (WGS) entry which is preliminary data.</text>
</comment>
<feature type="non-terminal residue" evidence="3">
    <location>
        <position position="1"/>
    </location>
</feature>
<dbReference type="GO" id="GO:0016491">
    <property type="term" value="F:oxidoreductase activity"/>
    <property type="evidence" value="ECO:0007669"/>
    <property type="project" value="UniProtKB-KW"/>
</dbReference>
<reference evidence="3" key="2">
    <citation type="journal article" date="2014" name="ISME J.">
        <title>Microbial stratification in low pH oxic and suboxic macroscopic growths along an acid mine drainage.</title>
        <authorList>
            <person name="Mendez-Garcia C."/>
            <person name="Mesa V."/>
            <person name="Sprenger R.R."/>
            <person name="Richter M."/>
            <person name="Diez M.S."/>
            <person name="Solano J."/>
            <person name="Bargiela R."/>
            <person name="Golyshina O.V."/>
            <person name="Manteca A."/>
            <person name="Ramos J.L."/>
            <person name="Gallego J.R."/>
            <person name="Llorente I."/>
            <person name="Martins Dos Santos V.A."/>
            <person name="Jensen O.N."/>
            <person name="Pelaez A.I."/>
            <person name="Sanchez J."/>
            <person name="Ferrer M."/>
        </authorList>
    </citation>
    <scope>NUCLEOTIDE SEQUENCE</scope>
</reference>
<organism evidence="3">
    <name type="scientific">mine drainage metagenome</name>
    <dbReference type="NCBI Taxonomy" id="410659"/>
    <lineage>
        <taxon>unclassified sequences</taxon>
        <taxon>metagenomes</taxon>
        <taxon>ecological metagenomes</taxon>
    </lineage>
</organism>
<evidence type="ECO:0000259" key="2">
    <source>
        <dbReference type="Pfam" id="PF01619"/>
    </source>
</evidence>
<evidence type="ECO:0000256" key="1">
    <source>
        <dbReference type="ARBA" id="ARBA00023002"/>
    </source>
</evidence>
<dbReference type="InterPro" id="IPR002872">
    <property type="entry name" value="Proline_DH_dom"/>
</dbReference>
<dbReference type="InterPro" id="IPR029041">
    <property type="entry name" value="FAD-linked_oxidoreductase-like"/>
</dbReference>